<dbReference type="SUPFAM" id="SSF56672">
    <property type="entry name" value="DNA/RNA polymerases"/>
    <property type="match status" value="1"/>
</dbReference>
<organism evidence="2 3">
    <name type="scientific">Elysia chlorotica</name>
    <name type="common">Eastern emerald elysia</name>
    <name type="synonym">Sea slug</name>
    <dbReference type="NCBI Taxonomy" id="188477"/>
    <lineage>
        <taxon>Eukaryota</taxon>
        <taxon>Metazoa</taxon>
        <taxon>Spiralia</taxon>
        <taxon>Lophotrochozoa</taxon>
        <taxon>Mollusca</taxon>
        <taxon>Gastropoda</taxon>
        <taxon>Heterobranchia</taxon>
        <taxon>Euthyneura</taxon>
        <taxon>Panpulmonata</taxon>
        <taxon>Sacoglossa</taxon>
        <taxon>Placobranchoidea</taxon>
        <taxon>Plakobranchidae</taxon>
        <taxon>Elysia</taxon>
    </lineage>
</organism>
<comment type="caution">
    <text evidence="2">The sequence shown here is derived from an EMBL/GenBank/DDBJ whole genome shotgun (WGS) entry which is preliminary data.</text>
</comment>
<proteinExistence type="predicted"/>
<evidence type="ECO:0000259" key="1">
    <source>
        <dbReference type="PROSITE" id="PS50878"/>
    </source>
</evidence>
<dbReference type="STRING" id="188477.A0A3S1BL65"/>
<dbReference type="InterPro" id="IPR000477">
    <property type="entry name" value="RT_dom"/>
</dbReference>
<dbReference type="Pfam" id="PF00078">
    <property type="entry name" value="RVT_1"/>
    <property type="match status" value="1"/>
</dbReference>
<dbReference type="OrthoDB" id="10065856at2759"/>
<dbReference type="Proteomes" id="UP000271974">
    <property type="component" value="Unassembled WGS sequence"/>
</dbReference>
<reference evidence="2 3" key="1">
    <citation type="submission" date="2019-01" db="EMBL/GenBank/DDBJ databases">
        <title>A draft genome assembly of the solar-powered sea slug Elysia chlorotica.</title>
        <authorList>
            <person name="Cai H."/>
            <person name="Li Q."/>
            <person name="Fang X."/>
            <person name="Li J."/>
            <person name="Curtis N.E."/>
            <person name="Altenburger A."/>
            <person name="Shibata T."/>
            <person name="Feng M."/>
            <person name="Maeda T."/>
            <person name="Schwartz J.A."/>
            <person name="Shigenobu S."/>
            <person name="Lundholm N."/>
            <person name="Nishiyama T."/>
            <person name="Yang H."/>
            <person name="Hasebe M."/>
            <person name="Li S."/>
            <person name="Pierce S.K."/>
            <person name="Wang J."/>
        </authorList>
    </citation>
    <scope>NUCLEOTIDE SEQUENCE [LARGE SCALE GENOMIC DNA]</scope>
    <source>
        <strain evidence="2">EC2010</strain>
        <tissue evidence="2">Whole organism of an adult</tissue>
    </source>
</reference>
<name>A0A3S1BL65_ELYCH</name>
<protein>
    <recommendedName>
        <fullName evidence="1">Reverse transcriptase domain-containing protein</fullName>
    </recommendedName>
</protein>
<dbReference type="PROSITE" id="PS50878">
    <property type="entry name" value="RT_POL"/>
    <property type="match status" value="1"/>
</dbReference>
<gene>
    <name evidence="2" type="ORF">EGW08_001318</name>
</gene>
<accession>A0A3S1BL65</accession>
<evidence type="ECO:0000313" key="3">
    <source>
        <dbReference type="Proteomes" id="UP000271974"/>
    </source>
</evidence>
<dbReference type="EMBL" id="RQTK01000022">
    <property type="protein sequence ID" value="RUS90921.1"/>
    <property type="molecule type" value="Genomic_DNA"/>
</dbReference>
<dbReference type="InterPro" id="IPR043502">
    <property type="entry name" value="DNA/RNA_pol_sf"/>
</dbReference>
<keyword evidence="3" id="KW-1185">Reference proteome</keyword>
<sequence>MGLDRPHTLKACLQHPKASPEVERSDAPSKISSAALKQKILSALNLELLQYLQPSQQCQQYQQTEFKQKDQFETFNLIPQYRPNDGLDEYPVGDLDLGLEAPEDVYKQELYIFDVTREGKDYAEYAKARNQAKWECRKAIRDLERKIAQDSRHNPKAFFQYAKSKLNTKCGIADLIRDDGSVAETDKEKAEVLNEFFCSVFTREDTTEIPEFRDRDIKHKQQDMYVTEEDVIKKLNRLDPNKAPGPDNISSSILKQCSNELAAPLTILMNKSLEEGVIPSEWKMAHVSPIFKKGKKTAPGNYRPVSLTSVTCKVLESIIRDHLINYFHQNDLFSNCQHGFVSGRSCSTNLLAVLDLWTSVLESDGSVDTIYLDFAKAFDTVPHERLLKKLEGYGVSEKILSWVRDFLAGRKQRVVISGEESSWGPVLSGIPQGSVLGPFLFVCFVNDLPESVHSATFLFADDTKMFAEVPDHSDALQEDSNYGPIYGNWDSMMKNVKLCILEKMKILMNIR</sequence>
<dbReference type="AlphaFoldDB" id="A0A3S1BL65"/>
<dbReference type="PANTHER" id="PTHR19446">
    <property type="entry name" value="REVERSE TRANSCRIPTASES"/>
    <property type="match status" value="1"/>
</dbReference>
<evidence type="ECO:0000313" key="2">
    <source>
        <dbReference type="EMBL" id="RUS90921.1"/>
    </source>
</evidence>
<feature type="domain" description="Reverse transcriptase" evidence="1">
    <location>
        <begin position="271"/>
        <end position="511"/>
    </location>
</feature>
<dbReference type="CDD" id="cd01650">
    <property type="entry name" value="RT_nLTR_like"/>
    <property type="match status" value="1"/>
</dbReference>